<dbReference type="Proteomes" id="UP000247150">
    <property type="component" value="Unassembled WGS sequence"/>
</dbReference>
<protein>
    <submittedName>
        <fullName evidence="1">Uncharacterized protein</fullName>
    </submittedName>
</protein>
<gene>
    <name evidence="1" type="ORF">DFO73_11243</name>
</gene>
<evidence type="ECO:0000313" key="1">
    <source>
        <dbReference type="EMBL" id="PWW25751.1"/>
    </source>
</evidence>
<evidence type="ECO:0000313" key="2">
    <source>
        <dbReference type="Proteomes" id="UP000247150"/>
    </source>
</evidence>
<comment type="caution">
    <text evidence="1">The sequence shown here is derived from an EMBL/GenBank/DDBJ whole genome shotgun (WGS) entry which is preliminary data.</text>
</comment>
<proteinExistence type="predicted"/>
<dbReference type="AlphaFoldDB" id="A0A2V2ZN65"/>
<organism evidence="1 2">
    <name type="scientific">Cytobacillus oceanisediminis</name>
    <dbReference type="NCBI Taxonomy" id="665099"/>
    <lineage>
        <taxon>Bacteria</taxon>
        <taxon>Bacillati</taxon>
        <taxon>Bacillota</taxon>
        <taxon>Bacilli</taxon>
        <taxon>Bacillales</taxon>
        <taxon>Bacillaceae</taxon>
        <taxon>Cytobacillus</taxon>
    </lineage>
</organism>
<dbReference type="RefSeq" id="WP_110066458.1">
    <property type="nucleotide sequence ID" value="NZ_QGTW01000012.1"/>
</dbReference>
<dbReference type="EMBL" id="QGTW01000012">
    <property type="protein sequence ID" value="PWW25751.1"/>
    <property type="molecule type" value="Genomic_DNA"/>
</dbReference>
<sequence length="60" mass="7006">MTYTSTKEETKGMALTIYNGGFALVREDRSVNSNEGIDHIQYMDVAEKMALFWNMQKRKR</sequence>
<reference evidence="1 2" key="1">
    <citation type="submission" date="2018-05" db="EMBL/GenBank/DDBJ databases">
        <title>Freshwater and sediment microbial communities from various areas in North America, analyzing microbe dynamics in response to fracking.</title>
        <authorList>
            <person name="Lamendella R."/>
        </authorList>
    </citation>
    <scope>NUCLEOTIDE SEQUENCE [LARGE SCALE GENOMIC DNA]</scope>
    <source>
        <strain evidence="1 2">15_TX</strain>
    </source>
</reference>
<name>A0A2V2ZN65_9BACI</name>
<accession>A0A2V2ZN65</accession>
<dbReference type="OrthoDB" id="9783078at2"/>